<gene>
    <name evidence="7" type="ORF">SDC9_48617</name>
</gene>
<accession>A0A644WEW6</accession>
<dbReference type="Pfam" id="PF00254">
    <property type="entry name" value="FKBP_C"/>
    <property type="match status" value="1"/>
</dbReference>
<dbReference type="GO" id="GO:0003755">
    <property type="term" value="F:peptidyl-prolyl cis-trans isomerase activity"/>
    <property type="evidence" value="ECO:0007669"/>
    <property type="project" value="UniProtKB-KW"/>
</dbReference>
<protein>
    <recommendedName>
        <fullName evidence="2">peptidylprolyl isomerase</fullName>
        <ecNumber evidence="2">5.2.1.8</ecNumber>
    </recommendedName>
</protein>
<feature type="domain" description="PPIase FKBP-type" evidence="6">
    <location>
        <begin position="78"/>
        <end position="163"/>
    </location>
</feature>
<organism evidence="7">
    <name type="scientific">bioreactor metagenome</name>
    <dbReference type="NCBI Taxonomy" id="1076179"/>
    <lineage>
        <taxon>unclassified sequences</taxon>
        <taxon>metagenomes</taxon>
        <taxon>ecological metagenomes</taxon>
    </lineage>
</organism>
<dbReference type="EC" id="5.2.1.8" evidence="2"/>
<feature type="region of interest" description="Disordered" evidence="5">
    <location>
        <begin position="19"/>
        <end position="52"/>
    </location>
</feature>
<keyword evidence="4" id="KW-0413">Isomerase</keyword>
<evidence type="ECO:0000256" key="2">
    <source>
        <dbReference type="ARBA" id="ARBA00013194"/>
    </source>
</evidence>
<name>A0A644WEW6_9ZZZZ</name>
<comment type="caution">
    <text evidence="7">The sequence shown here is derived from an EMBL/GenBank/DDBJ whole genome shotgun (WGS) entry which is preliminary data.</text>
</comment>
<proteinExistence type="predicted"/>
<evidence type="ECO:0000256" key="4">
    <source>
        <dbReference type="ARBA" id="ARBA00023235"/>
    </source>
</evidence>
<dbReference type="Gene3D" id="3.10.50.40">
    <property type="match status" value="1"/>
</dbReference>
<dbReference type="PANTHER" id="PTHR43811:SF19">
    <property type="entry name" value="39 KDA FK506-BINDING NUCLEAR PROTEIN"/>
    <property type="match status" value="1"/>
</dbReference>
<reference evidence="7" key="1">
    <citation type="submission" date="2019-08" db="EMBL/GenBank/DDBJ databases">
        <authorList>
            <person name="Kucharzyk K."/>
            <person name="Murdoch R.W."/>
            <person name="Higgins S."/>
            <person name="Loffler F."/>
        </authorList>
    </citation>
    <scope>NUCLEOTIDE SEQUENCE</scope>
</reference>
<evidence type="ECO:0000313" key="7">
    <source>
        <dbReference type="EMBL" id="MPM02370.1"/>
    </source>
</evidence>
<evidence type="ECO:0000259" key="6">
    <source>
        <dbReference type="PROSITE" id="PS50059"/>
    </source>
</evidence>
<dbReference type="PANTHER" id="PTHR43811">
    <property type="entry name" value="FKBP-TYPE PEPTIDYL-PROLYL CIS-TRANS ISOMERASE FKPA"/>
    <property type="match status" value="1"/>
</dbReference>
<dbReference type="AlphaFoldDB" id="A0A644WEW6"/>
<evidence type="ECO:0000256" key="1">
    <source>
        <dbReference type="ARBA" id="ARBA00000971"/>
    </source>
</evidence>
<dbReference type="PROSITE" id="PS50059">
    <property type="entry name" value="FKBP_PPIASE"/>
    <property type="match status" value="1"/>
</dbReference>
<dbReference type="InterPro" id="IPR001179">
    <property type="entry name" value="PPIase_FKBP_dom"/>
</dbReference>
<dbReference type="SUPFAM" id="SSF54534">
    <property type="entry name" value="FKBP-like"/>
    <property type="match status" value="1"/>
</dbReference>
<evidence type="ECO:0000256" key="3">
    <source>
        <dbReference type="ARBA" id="ARBA00023110"/>
    </source>
</evidence>
<sequence length="163" mass="17881">MKKLIMFVVVAAIFTSCGNKKENNEPEANNQQTKEVNTEKSDATANNSVAQKEGYTMTESGLQYKILRDATGPKPGPTSQVTVKYEGKLLDGTIFDSNYKRGETNTFGLNEVIPGWTEGVQLMSAGSMYEFIIPAGLAYGNRERPGIPANSTLIFKIELLSFK</sequence>
<dbReference type="PROSITE" id="PS51257">
    <property type="entry name" value="PROKAR_LIPOPROTEIN"/>
    <property type="match status" value="1"/>
</dbReference>
<dbReference type="InterPro" id="IPR046357">
    <property type="entry name" value="PPIase_dom_sf"/>
</dbReference>
<dbReference type="EMBL" id="VSSQ01000863">
    <property type="protein sequence ID" value="MPM02370.1"/>
    <property type="molecule type" value="Genomic_DNA"/>
</dbReference>
<keyword evidence="3" id="KW-0697">Rotamase</keyword>
<evidence type="ECO:0000256" key="5">
    <source>
        <dbReference type="SAM" id="MobiDB-lite"/>
    </source>
</evidence>
<comment type="catalytic activity">
    <reaction evidence="1">
        <text>[protein]-peptidylproline (omega=180) = [protein]-peptidylproline (omega=0)</text>
        <dbReference type="Rhea" id="RHEA:16237"/>
        <dbReference type="Rhea" id="RHEA-COMP:10747"/>
        <dbReference type="Rhea" id="RHEA-COMP:10748"/>
        <dbReference type="ChEBI" id="CHEBI:83833"/>
        <dbReference type="ChEBI" id="CHEBI:83834"/>
        <dbReference type="EC" id="5.2.1.8"/>
    </reaction>
</comment>